<dbReference type="InterPro" id="IPR036259">
    <property type="entry name" value="MFS_trans_sf"/>
</dbReference>
<name>A0ABY6ZNH7_9BACL</name>
<reference evidence="8" key="1">
    <citation type="submission" date="2022-08" db="EMBL/GenBank/DDBJ databases">
        <title>Alicyclobacillus fastidiosus DSM 17978, complete genome.</title>
        <authorList>
            <person name="Wang Q."/>
            <person name="Cai R."/>
            <person name="Wang Z."/>
        </authorList>
    </citation>
    <scope>NUCLEOTIDE SEQUENCE</scope>
    <source>
        <strain evidence="8">DSM 17978</strain>
    </source>
</reference>
<comment type="subcellular location">
    <subcellularLocation>
        <location evidence="1">Cell membrane</location>
        <topology evidence="1">Multi-pass membrane protein</topology>
    </subcellularLocation>
</comment>
<keyword evidence="9" id="KW-1185">Reference proteome</keyword>
<feature type="transmembrane region" description="Helical" evidence="6">
    <location>
        <begin position="366"/>
        <end position="386"/>
    </location>
</feature>
<dbReference type="Proteomes" id="UP001164761">
    <property type="component" value="Chromosome"/>
</dbReference>
<feature type="transmembrane region" description="Helical" evidence="6">
    <location>
        <begin position="392"/>
        <end position="413"/>
    </location>
</feature>
<dbReference type="PANTHER" id="PTHR11662:SF399">
    <property type="entry name" value="FI19708P1-RELATED"/>
    <property type="match status" value="1"/>
</dbReference>
<feature type="transmembrane region" description="Helical" evidence="6">
    <location>
        <begin position="167"/>
        <end position="186"/>
    </location>
</feature>
<feature type="transmembrane region" description="Helical" evidence="6">
    <location>
        <begin position="45"/>
        <end position="70"/>
    </location>
</feature>
<evidence type="ECO:0000256" key="6">
    <source>
        <dbReference type="SAM" id="Phobius"/>
    </source>
</evidence>
<dbReference type="PANTHER" id="PTHR11662">
    <property type="entry name" value="SOLUTE CARRIER FAMILY 17"/>
    <property type="match status" value="1"/>
</dbReference>
<sequence>MRQRVGSVRWGIAVLLGIGVVINYFDRTNISVATKPLMQAYHLTPGQMGILLSAFGWSYSFLQIPIGVILDRIGVKWLVRVTTILWSLATFMTAIVSGMGLILLSRVLLGAAEAPAFPSNAKAVGYWFPLKERGLATSAYDAAAKFSNVVGVPLVAFIVMGWGWRGGFYATAILSLLYACAFWIWYRNPKEKRSLTESERQYIAEGGAQDEGSAPGGVLRNLGYLLRNRKVWGLTIGFAAYDYAFYLFLTWLPGYLETQMHMSVLKTGLYTIIPWAFATVADLFAGWITDFFIKRGYHPSKTRKTLISIGMILGLAVIGATLTSNPGVAIVWITIALSGLSFAAPIGGSLPSIVAPKGTVGTVLSIMNFIANVMSILAPIVTGFIVGGSGSFAPAFIVAALVVLIGLFFYLVVMGEISPIQSPFMNRTSDDRVHAGL</sequence>
<evidence type="ECO:0000256" key="3">
    <source>
        <dbReference type="ARBA" id="ARBA00022692"/>
    </source>
</evidence>
<gene>
    <name evidence="8" type="ORF">NZD89_09035</name>
</gene>
<feature type="transmembrane region" description="Helical" evidence="6">
    <location>
        <begin position="329"/>
        <end position="354"/>
    </location>
</feature>
<dbReference type="EMBL" id="CP104067">
    <property type="protein sequence ID" value="WAH43505.1"/>
    <property type="molecule type" value="Genomic_DNA"/>
</dbReference>
<dbReference type="InterPro" id="IPR011701">
    <property type="entry name" value="MFS"/>
</dbReference>
<keyword evidence="3 6" id="KW-0812">Transmembrane</keyword>
<feature type="transmembrane region" description="Helical" evidence="6">
    <location>
        <begin position="305"/>
        <end position="323"/>
    </location>
</feature>
<organism evidence="8 9">
    <name type="scientific">Alicyclobacillus fastidiosus</name>
    <dbReference type="NCBI Taxonomy" id="392011"/>
    <lineage>
        <taxon>Bacteria</taxon>
        <taxon>Bacillati</taxon>
        <taxon>Bacillota</taxon>
        <taxon>Bacilli</taxon>
        <taxon>Bacillales</taxon>
        <taxon>Alicyclobacillaceae</taxon>
        <taxon>Alicyclobacillus</taxon>
    </lineage>
</organism>
<dbReference type="Gene3D" id="1.20.1250.20">
    <property type="entry name" value="MFS general substrate transporter like domains"/>
    <property type="match status" value="2"/>
</dbReference>
<dbReference type="CDD" id="cd17319">
    <property type="entry name" value="MFS_ExuT_GudP_like"/>
    <property type="match status" value="1"/>
</dbReference>
<evidence type="ECO:0000256" key="4">
    <source>
        <dbReference type="ARBA" id="ARBA00022989"/>
    </source>
</evidence>
<protein>
    <submittedName>
        <fullName evidence="8">MFS transporter</fullName>
    </submittedName>
</protein>
<evidence type="ECO:0000313" key="8">
    <source>
        <dbReference type="EMBL" id="WAH43505.1"/>
    </source>
</evidence>
<evidence type="ECO:0000259" key="7">
    <source>
        <dbReference type="PROSITE" id="PS50850"/>
    </source>
</evidence>
<accession>A0ABY6ZNH7</accession>
<feature type="transmembrane region" description="Helical" evidence="6">
    <location>
        <begin position="231"/>
        <end position="252"/>
    </location>
</feature>
<proteinExistence type="predicted"/>
<keyword evidence="5 6" id="KW-0472">Membrane</keyword>
<evidence type="ECO:0000256" key="1">
    <source>
        <dbReference type="ARBA" id="ARBA00004651"/>
    </source>
</evidence>
<dbReference type="Pfam" id="PF07690">
    <property type="entry name" value="MFS_1"/>
    <property type="match status" value="1"/>
</dbReference>
<feature type="domain" description="Major facilitator superfamily (MFS) profile" evidence="7">
    <location>
        <begin position="12"/>
        <end position="418"/>
    </location>
</feature>
<dbReference type="RefSeq" id="WP_268007387.1">
    <property type="nucleotide sequence ID" value="NZ_BSUT01000001.1"/>
</dbReference>
<evidence type="ECO:0000256" key="5">
    <source>
        <dbReference type="ARBA" id="ARBA00023136"/>
    </source>
</evidence>
<dbReference type="InterPro" id="IPR050382">
    <property type="entry name" value="MFS_Na/Anion_cotransporter"/>
</dbReference>
<keyword evidence="2" id="KW-0813">Transport</keyword>
<evidence type="ECO:0000313" key="9">
    <source>
        <dbReference type="Proteomes" id="UP001164761"/>
    </source>
</evidence>
<keyword evidence="4 6" id="KW-1133">Transmembrane helix</keyword>
<dbReference type="PROSITE" id="PS50850">
    <property type="entry name" value="MFS"/>
    <property type="match status" value="1"/>
</dbReference>
<dbReference type="SUPFAM" id="SSF103473">
    <property type="entry name" value="MFS general substrate transporter"/>
    <property type="match status" value="1"/>
</dbReference>
<feature type="transmembrane region" description="Helical" evidence="6">
    <location>
        <begin position="7"/>
        <end position="25"/>
    </location>
</feature>
<feature type="transmembrane region" description="Helical" evidence="6">
    <location>
        <begin position="272"/>
        <end position="293"/>
    </location>
</feature>
<evidence type="ECO:0000256" key="2">
    <source>
        <dbReference type="ARBA" id="ARBA00022448"/>
    </source>
</evidence>
<feature type="transmembrane region" description="Helical" evidence="6">
    <location>
        <begin position="77"/>
        <end position="104"/>
    </location>
</feature>
<dbReference type="InterPro" id="IPR020846">
    <property type="entry name" value="MFS_dom"/>
</dbReference>